<dbReference type="PRINTS" id="PR00743">
    <property type="entry name" value="GLHYDRLASE36"/>
</dbReference>
<evidence type="ECO:0000313" key="11">
    <source>
        <dbReference type="EMBL" id="SUA69810.1"/>
    </source>
</evidence>
<dbReference type="SUPFAM" id="SSF51445">
    <property type="entry name" value="(Trans)glycosidases"/>
    <property type="match status" value="1"/>
</dbReference>
<dbReference type="InterPro" id="IPR002252">
    <property type="entry name" value="Glyco_hydro_36"/>
</dbReference>
<dbReference type="EC" id="3.2.1.22" evidence="3 6"/>
<feature type="binding site" evidence="8">
    <location>
        <begin position="368"/>
        <end position="369"/>
    </location>
    <ligand>
        <name>substrate</name>
    </ligand>
</feature>
<dbReference type="RefSeq" id="WP_019687333.1">
    <property type="nucleotide sequence ID" value="NZ_CP036496.1"/>
</dbReference>
<dbReference type="PIRSF" id="PIRSF005536">
    <property type="entry name" value="Agal"/>
    <property type="match status" value="1"/>
</dbReference>
<evidence type="ECO:0000256" key="7">
    <source>
        <dbReference type="PIRSR" id="PIRSR005536-1"/>
    </source>
</evidence>
<evidence type="ECO:0000256" key="3">
    <source>
        <dbReference type="ARBA" id="ARBA00012755"/>
    </source>
</evidence>
<dbReference type="InterPro" id="IPR050985">
    <property type="entry name" value="Alpha-glycosidase_related"/>
</dbReference>
<organism evidence="11 12">
    <name type="scientific">Paenibacillus polymyxa</name>
    <name type="common">Bacillus polymyxa</name>
    <dbReference type="NCBI Taxonomy" id="1406"/>
    <lineage>
        <taxon>Bacteria</taxon>
        <taxon>Bacillati</taxon>
        <taxon>Bacillota</taxon>
        <taxon>Bacilli</taxon>
        <taxon>Bacillales</taxon>
        <taxon>Paenibacillaceae</taxon>
        <taxon>Paenibacillus</taxon>
    </lineage>
</organism>
<evidence type="ECO:0000259" key="9">
    <source>
        <dbReference type="Pfam" id="PF16874"/>
    </source>
</evidence>
<feature type="active site" description="Proton donor" evidence="7">
    <location>
        <position position="550"/>
    </location>
</feature>
<feature type="binding site" evidence="8">
    <location>
        <position position="550"/>
    </location>
    <ligand>
        <name>substrate</name>
    </ligand>
</feature>
<dbReference type="Gene3D" id="3.20.20.70">
    <property type="entry name" value="Aldolase class I"/>
    <property type="match status" value="1"/>
</dbReference>
<dbReference type="GO" id="GO:0016052">
    <property type="term" value="P:carbohydrate catabolic process"/>
    <property type="evidence" value="ECO:0007669"/>
    <property type="project" value="InterPro"/>
</dbReference>
<gene>
    <name evidence="11" type="primary">rafA_3</name>
    <name evidence="11" type="ORF">NCTC10343_02676</name>
</gene>
<proteinExistence type="inferred from homology"/>
<keyword evidence="5 6" id="KW-0326">Glycosidase</keyword>
<dbReference type="Gene3D" id="2.70.98.60">
    <property type="entry name" value="alpha-galactosidase from lactobacil brevis"/>
    <property type="match status" value="1"/>
</dbReference>
<dbReference type="EMBL" id="UGSC01000001">
    <property type="protein sequence ID" value="SUA69810.1"/>
    <property type="molecule type" value="Genomic_DNA"/>
</dbReference>
<dbReference type="PANTHER" id="PTHR43053:SF3">
    <property type="entry name" value="ALPHA-GALACTOSIDASE C-RELATED"/>
    <property type="match status" value="1"/>
</dbReference>
<evidence type="ECO:0000313" key="12">
    <source>
        <dbReference type="Proteomes" id="UP000254400"/>
    </source>
</evidence>
<dbReference type="Pfam" id="PF16874">
    <property type="entry name" value="Glyco_hydro_36C"/>
    <property type="match status" value="1"/>
</dbReference>
<keyword evidence="4 6" id="KW-0378">Hydrolase</keyword>
<dbReference type="InterPro" id="IPR017853">
    <property type="entry name" value="GH"/>
</dbReference>
<feature type="domain" description="Glycosyl hydrolase family 36 C-terminal" evidence="9">
    <location>
        <begin position="650"/>
        <end position="738"/>
    </location>
</feature>
<feature type="binding site" evidence="8">
    <location>
        <begin position="478"/>
        <end position="482"/>
    </location>
    <ligand>
        <name>substrate</name>
    </ligand>
</feature>
<dbReference type="InterPro" id="IPR038417">
    <property type="entry name" value="Alpga-gal_N_sf"/>
</dbReference>
<feature type="domain" description="Glycosyl hydrolase family 36 N-terminal" evidence="10">
    <location>
        <begin position="30"/>
        <end position="287"/>
    </location>
</feature>
<feature type="binding site" evidence="8">
    <location>
        <position position="528"/>
    </location>
    <ligand>
        <name>substrate</name>
    </ligand>
</feature>
<dbReference type="Gene3D" id="2.60.40.1180">
    <property type="entry name" value="Golgi alpha-mannosidase II"/>
    <property type="match status" value="1"/>
</dbReference>
<dbReference type="GO" id="GO:0004557">
    <property type="term" value="F:alpha-galactosidase activity"/>
    <property type="evidence" value="ECO:0007669"/>
    <property type="project" value="UniProtKB-UniRule"/>
</dbReference>
<sequence length="744" mass="85116">MASIQVNPKERTFHLTNKYCSYLFRVMENGQLEHLYYGKKMEYLGQYDRFIERSYRSVSVGEFDGDLVTSLESIKQEFPSSGSGDFREPAVEIIQEDGSHIMEFIFDRYEVITGKPKIPHLPATFCKEADEAETLLITLTDSLTGAVAVLAYTIFSELPVITRSVSITNSGNSTLRVNRLMSMSLDLPDSEYEFIHLSGAWGRERHVERTPLRPGVQSIGSTRGISSHIHNPFMALAKPGSQEHQGEVYAVNLVYSGNFLAQAEVDSYSTTRLSLGIHPDKFCWTLKPGECFYTPEAVMVYSQNGLNGMSQAFHRLYNKHLIRSSWAERERPVLINNWEGTYFDFTEKKIVDMAKKASELGIELFVLDDGWFGQRNNDTSSLGDWFENREKLPNGISNLAKKINELGMKFGLWFEPEMVNSDSHIMREHPDWVVGTPGRKRKHGRHQYVLDYSQPPVVDYLFKLMDDVLSSAHIEYVKWDMNRCISEAYSLSLGKERQGEFFHRYVLGVYALYEKLITKYPEILFESCASGGGRFDPGMLYYAPQTWTSDDSEAIERLKIQYGTSMAYPLSSMGAHVSTIPNHQVGRTAPLQTRSNVAYFGVFGYELDPLALTEEECSIIKKQIQLYKRHQRLVTQGTFYRLLSPFEKNETAWMTIDAEREHALVGWYQVLSRPNAAYSRLKLIGLDEKAVYFVEELDRRFTGSELMNIGLILTPPYQADQDFNIAEKYDFSSQLFTLTKETSS</sequence>
<accession>A0A378XZW9</accession>
<dbReference type="InterPro" id="IPR013785">
    <property type="entry name" value="Aldolase_TIM"/>
</dbReference>
<dbReference type="Pfam" id="PF02065">
    <property type="entry name" value="Melibiase"/>
    <property type="match status" value="1"/>
</dbReference>
<dbReference type="InterPro" id="IPR013780">
    <property type="entry name" value="Glyco_hydro_b"/>
</dbReference>
<comment type="catalytic activity">
    <reaction evidence="1 6">
        <text>Hydrolysis of terminal, non-reducing alpha-D-galactose residues in alpha-D-galactosides, including galactose oligosaccharides, galactomannans and galactolipids.</text>
        <dbReference type="EC" id="3.2.1.22"/>
    </reaction>
</comment>
<evidence type="ECO:0000256" key="4">
    <source>
        <dbReference type="ARBA" id="ARBA00022801"/>
    </source>
</evidence>
<dbReference type="InterPro" id="IPR000111">
    <property type="entry name" value="Glyco_hydro_27/36_CS"/>
</dbReference>
<evidence type="ECO:0000256" key="1">
    <source>
        <dbReference type="ARBA" id="ARBA00001255"/>
    </source>
</evidence>
<dbReference type="InterPro" id="IPR031704">
    <property type="entry name" value="Glyco_hydro_36_N"/>
</dbReference>
<dbReference type="CDD" id="cd14791">
    <property type="entry name" value="GH36"/>
    <property type="match status" value="1"/>
</dbReference>
<comment type="similarity">
    <text evidence="2">Belongs to the glycosyl hydrolase 36 family.</text>
</comment>
<reference evidence="11 12" key="1">
    <citation type="submission" date="2018-06" db="EMBL/GenBank/DDBJ databases">
        <authorList>
            <consortium name="Pathogen Informatics"/>
            <person name="Doyle S."/>
        </authorList>
    </citation>
    <scope>NUCLEOTIDE SEQUENCE [LARGE SCALE GENOMIC DNA]</scope>
    <source>
        <strain evidence="11 12">NCTC10343</strain>
    </source>
</reference>
<feature type="active site" description="Nucleophile" evidence="7">
    <location>
        <position position="480"/>
    </location>
</feature>
<evidence type="ECO:0000256" key="6">
    <source>
        <dbReference type="PIRNR" id="PIRNR005536"/>
    </source>
</evidence>
<dbReference type="AlphaFoldDB" id="A0A378XZW9"/>
<dbReference type="Pfam" id="PF16875">
    <property type="entry name" value="Glyco_hydro_36N"/>
    <property type="match status" value="1"/>
</dbReference>
<dbReference type="PROSITE" id="PS00512">
    <property type="entry name" value="ALPHA_GALACTOSIDASE"/>
    <property type="match status" value="1"/>
</dbReference>
<feature type="binding site" evidence="8">
    <location>
        <position position="201"/>
    </location>
    <ligand>
        <name>substrate</name>
    </ligand>
</feature>
<evidence type="ECO:0000256" key="5">
    <source>
        <dbReference type="ARBA" id="ARBA00023295"/>
    </source>
</evidence>
<name>A0A378XZW9_PAEPO</name>
<dbReference type="PANTHER" id="PTHR43053">
    <property type="entry name" value="GLYCOSIDASE FAMILY 31"/>
    <property type="match status" value="1"/>
</dbReference>
<evidence type="ECO:0000256" key="8">
    <source>
        <dbReference type="PIRSR" id="PIRSR005536-2"/>
    </source>
</evidence>
<evidence type="ECO:0000256" key="2">
    <source>
        <dbReference type="ARBA" id="ARBA00006202"/>
    </source>
</evidence>
<feature type="binding site" evidence="8">
    <location>
        <position position="445"/>
    </location>
    <ligand>
        <name>substrate</name>
    </ligand>
</feature>
<protein>
    <recommendedName>
        <fullName evidence="3 6">Alpha-galactosidase</fullName>
        <ecNumber evidence="3 6">3.2.1.22</ecNumber>
    </recommendedName>
</protein>
<dbReference type="GeneID" id="93346061"/>
<dbReference type="Proteomes" id="UP000254400">
    <property type="component" value="Unassembled WGS sequence"/>
</dbReference>
<dbReference type="FunFam" id="3.20.20.70:FF:000118">
    <property type="entry name" value="Alpha-galactosidase"/>
    <property type="match status" value="1"/>
</dbReference>
<evidence type="ECO:0000259" key="10">
    <source>
        <dbReference type="Pfam" id="PF16875"/>
    </source>
</evidence>
<dbReference type="InterPro" id="IPR031705">
    <property type="entry name" value="Glyco_hydro_36_C"/>
</dbReference>